<sequence length="199" mass="20538">HPMQTVHPARTIANVVIPRSAITTAALMVGFALLTAFAAQIRIPIPGTPVPITAQTFAVLLAGAALGSRLGAGSQLLYWVLGAIGLPVYANASGGWETAIGATGGYLFGFIVAAWAVGYLAERGRDRKVATAIPAFLAGNTIIYLIGVPWLMVTVPAIDSLNVALAAGFVPFVIGDVVKILAAGLLLPAAWKLVDTARR</sequence>
<keyword evidence="1" id="KW-1133">Transmembrane helix</keyword>
<reference evidence="2" key="1">
    <citation type="submission" date="2018-06" db="EMBL/GenBank/DDBJ databases">
        <authorList>
            <person name="Zhirakovskaya E."/>
        </authorList>
    </citation>
    <scope>NUCLEOTIDE SEQUENCE</scope>
</reference>
<dbReference type="InterPro" id="IPR003784">
    <property type="entry name" value="BioY"/>
</dbReference>
<feature type="transmembrane region" description="Helical" evidence="1">
    <location>
        <begin position="133"/>
        <end position="152"/>
    </location>
</feature>
<dbReference type="GO" id="GO:0005886">
    <property type="term" value="C:plasma membrane"/>
    <property type="evidence" value="ECO:0007669"/>
    <property type="project" value="InterPro"/>
</dbReference>
<gene>
    <name evidence="2" type="ORF">MNBD_ACTINO01-1063</name>
</gene>
<keyword evidence="1" id="KW-0812">Transmembrane</keyword>
<dbReference type="AlphaFoldDB" id="A0A3B0THY1"/>
<dbReference type="PANTHER" id="PTHR34295:SF1">
    <property type="entry name" value="BIOTIN TRANSPORTER BIOY"/>
    <property type="match status" value="1"/>
</dbReference>
<dbReference type="PANTHER" id="PTHR34295">
    <property type="entry name" value="BIOTIN TRANSPORTER BIOY"/>
    <property type="match status" value="1"/>
</dbReference>
<dbReference type="GO" id="GO:0015225">
    <property type="term" value="F:biotin transmembrane transporter activity"/>
    <property type="evidence" value="ECO:0007669"/>
    <property type="project" value="InterPro"/>
</dbReference>
<dbReference type="Pfam" id="PF02632">
    <property type="entry name" value="BioY"/>
    <property type="match status" value="1"/>
</dbReference>
<name>A0A3B0THY1_9ZZZZ</name>
<keyword evidence="1" id="KW-0472">Membrane</keyword>
<accession>A0A3B0THY1</accession>
<feature type="transmembrane region" description="Helical" evidence="1">
    <location>
        <begin position="21"/>
        <end position="43"/>
    </location>
</feature>
<protein>
    <submittedName>
        <fullName evidence="2">Substrate-specific component BioY of biotin ECF transporter</fullName>
    </submittedName>
</protein>
<evidence type="ECO:0000313" key="2">
    <source>
        <dbReference type="EMBL" id="VAW06656.1"/>
    </source>
</evidence>
<dbReference type="Gene3D" id="1.10.1760.20">
    <property type="match status" value="1"/>
</dbReference>
<evidence type="ECO:0000256" key="1">
    <source>
        <dbReference type="SAM" id="Phobius"/>
    </source>
</evidence>
<dbReference type="EMBL" id="UOEI01000484">
    <property type="protein sequence ID" value="VAW06656.1"/>
    <property type="molecule type" value="Genomic_DNA"/>
</dbReference>
<dbReference type="PIRSF" id="PIRSF016661">
    <property type="entry name" value="BioY"/>
    <property type="match status" value="1"/>
</dbReference>
<feature type="non-terminal residue" evidence="2">
    <location>
        <position position="1"/>
    </location>
</feature>
<feature type="transmembrane region" description="Helical" evidence="1">
    <location>
        <begin position="164"/>
        <end position="191"/>
    </location>
</feature>
<feature type="transmembrane region" description="Helical" evidence="1">
    <location>
        <begin position="98"/>
        <end position="121"/>
    </location>
</feature>
<organism evidence="2">
    <name type="scientific">hydrothermal vent metagenome</name>
    <dbReference type="NCBI Taxonomy" id="652676"/>
    <lineage>
        <taxon>unclassified sequences</taxon>
        <taxon>metagenomes</taxon>
        <taxon>ecological metagenomes</taxon>
    </lineage>
</organism>
<proteinExistence type="predicted"/>